<dbReference type="PROSITE" id="PS50166">
    <property type="entry name" value="IMPORTIN_B_NT"/>
    <property type="match status" value="1"/>
</dbReference>
<dbReference type="Proteomes" id="UP000822476">
    <property type="component" value="Unassembled WGS sequence"/>
</dbReference>
<reference evidence="2" key="1">
    <citation type="submission" date="2019-07" db="EMBL/GenBank/DDBJ databases">
        <title>Annotation for the trematode Paragonimus miyazaki's.</title>
        <authorList>
            <person name="Choi Y.-J."/>
        </authorList>
    </citation>
    <scope>NUCLEOTIDE SEQUENCE</scope>
    <source>
        <strain evidence="2">Japan</strain>
    </source>
</reference>
<dbReference type="EMBL" id="JTDE01021559">
    <property type="protein sequence ID" value="KAF7232768.1"/>
    <property type="molecule type" value="Genomic_DNA"/>
</dbReference>
<accession>A0A8S9YCH6</accession>
<dbReference type="InterPro" id="IPR001494">
    <property type="entry name" value="Importin-beta_N"/>
</dbReference>
<name>A0A8S9YCH6_9TREM</name>
<evidence type="ECO:0000313" key="3">
    <source>
        <dbReference type="Proteomes" id="UP000822476"/>
    </source>
</evidence>
<proteinExistence type="predicted"/>
<dbReference type="OrthoDB" id="361693at2759"/>
<dbReference type="GO" id="GO:0006886">
    <property type="term" value="P:intracellular protein transport"/>
    <property type="evidence" value="ECO:0007669"/>
    <property type="project" value="InterPro"/>
</dbReference>
<comment type="caution">
    <text evidence="2">The sequence shown here is derived from an EMBL/GenBank/DDBJ whole genome shotgun (WGS) entry which is preliminary data.</text>
</comment>
<dbReference type="SUPFAM" id="SSF48371">
    <property type="entry name" value="ARM repeat"/>
    <property type="match status" value="1"/>
</dbReference>
<organism evidence="2 3">
    <name type="scientific">Paragonimus skrjabini miyazakii</name>
    <dbReference type="NCBI Taxonomy" id="59628"/>
    <lineage>
        <taxon>Eukaryota</taxon>
        <taxon>Metazoa</taxon>
        <taxon>Spiralia</taxon>
        <taxon>Lophotrochozoa</taxon>
        <taxon>Platyhelminthes</taxon>
        <taxon>Trematoda</taxon>
        <taxon>Digenea</taxon>
        <taxon>Plagiorchiida</taxon>
        <taxon>Troglotremata</taxon>
        <taxon>Troglotrematidae</taxon>
        <taxon>Paragonimus</taxon>
    </lineage>
</organism>
<gene>
    <name evidence="2" type="ORF">EG68_09357</name>
</gene>
<evidence type="ECO:0000259" key="1">
    <source>
        <dbReference type="PROSITE" id="PS50166"/>
    </source>
</evidence>
<dbReference type="AlphaFoldDB" id="A0A8S9YCH6"/>
<evidence type="ECO:0000313" key="2">
    <source>
        <dbReference type="EMBL" id="KAF7232768.1"/>
    </source>
</evidence>
<keyword evidence="3" id="KW-1185">Reference proteome</keyword>
<dbReference type="GO" id="GO:0031267">
    <property type="term" value="F:small GTPase binding"/>
    <property type="evidence" value="ECO:0007669"/>
    <property type="project" value="InterPro"/>
</dbReference>
<feature type="domain" description="Importin N-terminal" evidence="1">
    <location>
        <begin position="23"/>
        <end position="99"/>
    </location>
</feature>
<protein>
    <recommendedName>
        <fullName evidence="1">Importin N-terminal domain-containing protein</fullName>
    </recommendedName>
</protein>
<dbReference type="InterPro" id="IPR016024">
    <property type="entry name" value="ARM-type_fold"/>
</dbReference>
<sequence length="1182" mass="130535">MDSSLVGLLNSAASSDPTVVVAAGKQLISLTSNNEASNSTFANLTCVVFSDSGSQLTLDGRFVGLIHLKNAMFDAHIWQNLHPSERALVRDRLLAYLASGQMSSIHPNKVEQLPRIGPCVAELVARLVRNEWLKDGWTDEFWDRLISWSAWASLRAALRAAASFRLPARRRAFLQLVRMLLPKLINLWKMVISTPEIESCIRLSLLLHTCIVSVGGDPLYGPFLFADEYGSFASTIFEGILLSLDKLLECCQESNGSAGQARLLRRMCKLLLVLFMSCSSAVRDQFVRPILAHVVQLITSCPLFIGAPKGFDERSATWLLALVYGIQSAVVPNCRSRFPLNKKGVDEVKTWMFTPAATDDGAELTSVHLSHMLFVLLQYWFPLSSNDKRCLATDPEGCLASGGCSGTDGPSYSSPSTTAHITSALAIWDADSQVRELAKLDVPTLLGFQGSELQIHMFQPCRQLVELLVTLMVREFGDETRTLLFHVVTNMQQQATNCDQYETVMRLVQLCLPYVSLDVRWCSLGDSLVATGLQIVDSHLTVYEGTSDPGMVVFCTRVLCLLVRCAVYGTSHSLGSSSLEQRCTAAVVQLIRFLNCCSNMISPSSAPVTSTLCLRLSAANALSWMLDQPLPSGEYLTTHLSQLFNSLVELIQDVSECETRIFLLGILCKLIEVAEMSGCPQLASQMLNLLDRLWHLDTHSAALRSKILDAICLLLVPLNWCADADEQTIALRTSLQSPIASLIMAAIRASDTSGADALFDPGLRLWASFVTGDEACWSPAVDSLMAVLVGQPGLLDSHGDQFTQPDHVEPLLNRLETGEQTELFFKIVRGSLILACRAGREQAIAFLRRWTEPFWSTVWQAYTTSAQFSTDGHTNRTQNRLDFLYSSTAAVGFGDVDEGASDAESPCRIKQLSLLANWLSIFLDMVEDSATKVVRLTPSLIGLLLVAAQRSLKRAPVEAHNDVCPLATQLRLGLLARLVVSKRHWLLYLHLLHNMHTVPGPTQNAVIQTLTSSRLDCLRPPPVENSTQLCELVLVALERWLARADSLTDTVDRRCYAIACLISLTYCAQFSVSSGVEFVADTDQLERWAVADSIHSRWLEPVINLCIDVLHERDRTDPGYTSVCHFPHPQGLETHSGLVQRLRNELTAWQQAVNSNTLYAEALFRCHVDPVLRAQLETVLSV</sequence>